<dbReference type="GO" id="GO:0005886">
    <property type="term" value="C:plasma membrane"/>
    <property type="evidence" value="ECO:0007669"/>
    <property type="project" value="UniProtKB-SubCell"/>
</dbReference>
<keyword evidence="5" id="KW-0807">Transducer</keyword>
<reference evidence="7 8" key="1">
    <citation type="journal article" date="2016" name="Nat. Commun.">
        <title>Extremotolerant tardigrade genome and improved radiotolerance of human cultured cells by tardigrade-unique protein.</title>
        <authorList>
            <person name="Hashimoto T."/>
            <person name="Horikawa D.D."/>
            <person name="Saito Y."/>
            <person name="Kuwahara H."/>
            <person name="Kozuka-Hata H."/>
            <person name="Shin-I T."/>
            <person name="Minakuchi Y."/>
            <person name="Ohishi K."/>
            <person name="Motoyama A."/>
            <person name="Aizu T."/>
            <person name="Enomoto A."/>
            <person name="Kondo K."/>
            <person name="Tanaka S."/>
            <person name="Hara Y."/>
            <person name="Koshikawa S."/>
            <person name="Sagara H."/>
            <person name="Miura T."/>
            <person name="Yokobori S."/>
            <person name="Miyagawa K."/>
            <person name="Suzuki Y."/>
            <person name="Kubo T."/>
            <person name="Oyama M."/>
            <person name="Kohara Y."/>
            <person name="Fujiyama A."/>
            <person name="Arakawa K."/>
            <person name="Katayama T."/>
            <person name="Toyoda A."/>
            <person name="Kunieda T."/>
        </authorList>
    </citation>
    <scope>NUCLEOTIDE SEQUENCE [LARGE SCALE GENOMIC DNA]</scope>
    <source>
        <strain evidence="7 8">YOKOZUNA-1</strain>
    </source>
</reference>
<organism evidence="7 8">
    <name type="scientific">Ramazzottius varieornatus</name>
    <name type="common">Water bear</name>
    <name type="synonym">Tardigrade</name>
    <dbReference type="NCBI Taxonomy" id="947166"/>
    <lineage>
        <taxon>Eukaryota</taxon>
        <taxon>Metazoa</taxon>
        <taxon>Ecdysozoa</taxon>
        <taxon>Tardigrada</taxon>
        <taxon>Eutardigrada</taxon>
        <taxon>Parachela</taxon>
        <taxon>Hypsibioidea</taxon>
        <taxon>Ramazzottiidae</taxon>
        <taxon>Ramazzottius</taxon>
    </lineage>
</organism>
<sequence>MLNGNWSAAYYQNDTYSSNHTSTVSSQTYPTTWATVNAIIHIFALLTNLGFVVVVVADKSNLAGPRLLILNLAVCGLVLSAGWFPATSIVSYLSRERVPSSCSFFAGTVFFVTATNWADVPIAINRIVAICYPHYYRRPYGHCLIQPLNPYGRIFGFIPSVIPFCIVGILSALLFLVARQRTRALSPESVSGKRLIKRRLNVAQAMLASLLWHVITSFPIIFFTMTFPQVISQQPWLSAWIRGSTLLEFGVSPVTLILGSMYFKVPI</sequence>
<dbReference type="PANTHER" id="PTHR24249">
    <property type="entry name" value="HISTAMINE RECEPTOR-RELATED G-PROTEIN COUPLED RECEPTOR"/>
    <property type="match status" value="1"/>
</dbReference>
<feature type="transmembrane region" description="Helical" evidence="6">
    <location>
        <begin position="38"/>
        <end position="57"/>
    </location>
</feature>
<dbReference type="SUPFAM" id="SSF81321">
    <property type="entry name" value="Family A G protein-coupled receptor-like"/>
    <property type="match status" value="1"/>
</dbReference>
<dbReference type="OrthoDB" id="9444602at2759"/>
<keyword evidence="6" id="KW-1133">Transmembrane helix</keyword>
<evidence type="ECO:0000256" key="5">
    <source>
        <dbReference type="ARBA" id="ARBA00023224"/>
    </source>
</evidence>
<keyword evidence="3" id="KW-0297">G-protein coupled receptor</keyword>
<keyword evidence="4" id="KW-0675">Receptor</keyword>
<dbReference type="InterPro" id="IPR050569">
    <property type="entry name" value="TAAR"/>
</dbReference>
<gene>
    <name evidence="7" type="primary">RvY_14252-1</name>
    <name evidence="7" type="synonym">RvY_14252.1</name>
    <name evidence="7" type="ORF">RvY_14252</name>
</gene>
<keyword evidence="8" id="KW-1185">Reference proteome</keyword>
<comment type="caution">
    <text evidence="7">The sequence shown here is derived from an EMBL/GenBank/DDBJ whole genome shotgun (WGS) entry which is preliminary data.</text>
</comment>
<dbReference type="Proteomes" id="UP000186922">
    <property type="component" value="Unassembled WGS sequence"/>
</dbReference>
<dbReference type="CDD" id="cd00637">
    <property type="entry name" value="7tm_classA_rhodopsin-like"/>
    <property type="match status" value="1"/>
</dbReference>
<feature type="transmembrane region" description="Helical" evidence="6">
    <location>
        <begin position="239"/>
        <end position="263"/>
    </location>
</feature>
<dbReference type="EMBL" id="BDGG01000010">
    <property type="protein sequence ID" value="GAV03883.1"/>
    <property type="molecule type" value="Genomic_DNA"/>
</dbReference>
<evidence type="ECO:0000313" key="7">
    <source>
        <dbReference type="EMBL" id="GAV03883.1"/>
    </source>
</evidence>
<keyword evidence="6" id="KW-0472">Membrane</keyword>
<evidence type="ECO:0008006" key="9">
    <source>
        <dbReference type="Google" id="ProtNLM"/>
    </source>
</evidence>
<feature type="transmembrane region" description="Helical" evidence="6">
    <location>
        <begin position="199"/>
        <end position="227"/>
    </location>
</feature>
<protein>
    <recommendedName>
        <fullName evidence="9">G-protein coupled receptors family 1 profile domain-containing protein</fullName>
    </recommendedName>
</protein>
<evidence type="ECO:0000256" key="3">
    <source>
        <dbReference type="ARBA" id="ARBA00023040"/>
    </source>
</evidence>
<name>A0A1D1VUK2_RAMVA</name>
<evidence type="ECO:0000256" key="6">
    <source>
        <dbReference type="SAM" id="Phobius"/>
    </source>
</evidence>
<proteinExistence type="predicted"/>
<dbReference type="Gene3D" id="1.20.1070.10">
    <property type="entry name" value="Rhodopsin 7-helix transmembrane proteins"/>
    <property type="match status" value="1"/>
</dbReference>
<feature type="transmembrane region" description="Helical" evidence="6">
    <location>
        <begin position="69"/>
        <end position="93"/>
    </location>
</feature>
<dbReference type="AlphaFoldDB" id="A0A1D1VUK2"/>
<dbReference type="GO" id="GO:0004930">
    <property type="term" value="F:G protein-coupled receptor activity"/>
    <property type="evidence" value="ECO:0007669"/>
    <property type="project" value="UniProtKB-KW"/>
</dbReference>
<evidence type="ECO:0000256" key="2">
    <source>
        <dbReference type="ARBA" id="ARBA00022475"/>
    </source>
</evidence>
<comment type="subcellular location">
    <subcellularLocation>
        <location evidence="1">Cell membrane</location>
        <topology evidence="1">Multi-pass membrane protein</topology>
    </subcellularLocation>
</comment>
<keyword evidence="6" id="KW-0812">Transmembrane</keyword>
<evidence type="ECO:0000256" key="1">
    <source>
        <dbReference type="ARBA" id="ARBA00004651"/>
    </source>
</evidence>
<feature type="transmembrane region" description="Helical" evidence="6">
    <location>
        <begin position="154"/>
        <end position="178"/>
    </location>
</feature>
<evidence type="ECO:0000256" key="4">
    <source>
        <dbReference type="ARBA" id="ARBA00023170"/>
    </source>
</evidence>
<accession>A0A1D1VUK2</accession>
<evidence type="ECO:0000313" key="8">
    <source>
        <dbReference type="Proteomes" id="UP000186922"/>
    </source>
</evidence>
<keyword evidence="2" id="KW-1003">Cell membrane</keyword>